<dbReference type="PROSITE" id="PS51781">
    <property type="entry name" value="SH3B"/>
    <property type="match status" value="1"/>
</dbReference>
<reference evidence="3 4" key="1">
    <citation type="submission" date="2018-05" db="EMBL/GenBank/DDBJ databases">
        <title>Genomic Encyclopedia of Type Strains, Phase IV (KMG-IV): sequencing the most valuable type-strain genomes for metagenomic binning, comparative biology and taxonomic classification.</title>
        <authorList>
            <person name="Goeker M."/>
        </authorList>
    </citation>
    <scope>NUCLEOTIDE SEQUENCE [LARGE SCALE GENOMIC DNA]</scope>
    <source>
        <strain evidence="3 4">DSM 28816</strain>
    </source>
</reference>
<evidence type="ECO:0000313" key="4">
    <source>
        <dbReference type="Proteomes" id="UP000247523"/>
    </source>
</evidence>
<dbReference type="RefSeq" id="WP_110291409.1">
    <property type="nucleotide sequence ID" value="NZ_QICS01000008.1"/>
</dbReference>
<protein>
    <submittedName>
        <fullName evidence="3">SH3 domain-containing protein</fullName>
    </submittedName>
</protein>
<dbReference type="Gene3D" id="2.30.30.40">
    <property type="entry name" value="SH3 Domains"/>
    <property type="match status" value="1"/>
</dbReference>
<dbReference type="InterPro" id="IPR003646">
    <property type="entry name" value="SH3-like_bac-type"/>
</dbReference>
<name>A0A318EUF8_9FIRM</name>
<sequence length="110" mass="11970">MKTKKLITSLLLCAMILTSSLPLTVNAATLSTTKKQASVSKTSSTSVSKWIVTASSLNIRSGPGTNYQTTGSLKKYDYIETYEKSGSWYHLTSKYGSGWVHGDYLLTYGA</sequence>
<gene>
    <name evidence="3" type="ORF">C8E03_108141</name>
</gene>
<evidence type="ECO:0000313" key="3">
    <source>
        <dbReference type="EMBL" id="PXV88414.1"/>
    </source>
</evidence>
<dbReference type="Pfam" id="PF08239">
    <property type="entry name" value="SH3_3"/>
    <property type="match status" value="1"/>
</dbReference>
<dbReference type="Proteomes" id="UP000247523">
    <property type="component" value="Unassembled WGS sequence"/>
</dbReference>
<dbReference type="AlphaFoldDB" id="A0A318EUF8"/>
<keyword evidence="1" id="KW-0732">Signal</keyword>
<feature type="domain" description="SH3b" evidence="2">
    <location>
        <begin position="41"/>
        <end position="109"/>
    </location>
</feature>
<feature type="signal peptide" evidence="1">
    <location>
        <begin position="1"/>
        <end position="27"/>
    </location>
</feature>
<organism evidence="3 4">
    <name type="scientific">Lachnotalea glycerini</name>
    <dbReference type="NCBI Taxonomy" id="1763509"/>
    <lineage>
        <taxon>Bacteria</taxon>
        <taxon>Bacillati</taxon>
        <taxon>Bacillota</taxon>
        <taxon>Clostridia</taxon>
        <taxon>Lachnospirales</taxon>
        <taxon>Lachnospiraceae</taxon>
        <taxon>Lachnotalea</taxon>
    </lineage>
</organism>
<proteinExistence type="predicted"/>
<feature type="chain" id="PRO_5016442068" evidence="1">
    <location>
        <begin position="28"/>
        <end position="110"/>
    </location>
</feature>
<comment type="caution">
    <text evidence="3">The sequence shown here is derived from an EMBL/GenBank/DDBJ whole genome shotgun (WGS) entry which is preliminary data.</text>
</comment>
<evidence type="ECO:0000259" key="2">
    <source>
        <dbReference type="PROSITE" id="PS51781"/>
    </source>
</evidence>
<evidence type="ECO:0000256" key="1">
    <source>
        <dbReference type="SAM" id="SignalP"/>
    </source>
</evidence>
<accession>A0A318EUF8</accession>
<dbReference type="EMBL" id="QICS01000008">
    <property type="protein sequence ID" value="PXV88414.1"/>
    <property type="molecule type" value="Genomic_DNA"/>
</dbReference>